<evidence type="ECO:0000313" key="4">
    <source>
        <dbReference type="EMBL" id="KXN74717.1"/>
    </source>
</evidence>
<dbReference type="PRINTS" id="PR00080">
    <property type="entry name" value="SDRFAMILY"/>
</dbReference>
<dbReference type="Gene3D" id="3.40.50.720">
    <property type="entry name" value="NAD(P)-binding Rossmann-like Domain"/>
    <property type="match status" value="1"/>
</dbReference>
<reference evidence="4 5" key="1">
    <citation type="journal article" date="2015" name="Genome Biol. Evol.">
        <title>Phylogenomic analyses indicate that early fungi evolved digesting cell walls of algal ancestors of land plants.</title>
        <authorList>
            <person name="Chang Y."/>
            <person name="Wang S."/>
            <person name="Sekimoto S."/>
            <person name="Aerts A.L."/>
            <person name="Choi C."/>
            <person name="Clum A."/>
            <person name="LaButti K.M."/>
            <person name="Lindquist E.A."/>
            <person name="Yee Ngan C."/>
            <person name="Ohm R.A."/>
            <person name="Salamov A.A."/>
            <person name="Grigoriev I.V."/>
            <person name="Spatafora J.W."/>
            <person name="Berbee M.L."/>
        </authorList>
    </citation>
    <scope>NUCLEOTIDE SEQUENCE [LARGE SCALE GENOMIC DNA]</scope>
    <source>
        <strain evidence="4 5">NRRL 28638</strain>
    </source>
</reference>
<keyword evidence="2" id="KW-0560">Oxidoreductase</keyword>
<dbReference type="PRINTS" id="PR00081">
    <property type="entry name" value="GDHRDH"/>
</dbReference>
<dbReference type="EMBL" id="KQ964421">
    <property type="protein sequence ID" value="KXN74717.1"/>
    <property type="molecule type" value="Genomic_DNA"/>
</dbReference>
<dbReference type="OMA" id="ESLAFEM"/>
<dbReference type="SUPFAM" id="SSF51735">
    <property type="entry name" value="NAD(P)-binding Rossmann-fold domains"/>
    <property type="match status" value="1"/>
</dbReference>
<protein>
    <submittedName>
        <fullName evidence="4">NAD(P)-binding protein</fullName>
    </submittedName>
</protein>
<dbReference type="PANTHER" id="PTHR24322">
    <property type="entry name" value="PKSB"/>
    <property type="match status" value="1"/>
</dbReference>
<dbReference type="GO" id="GO:0016616">
    <property type="term" value="F:oxidoreductase activity, acting on the CH-OH group of donors, NAD or NADP as acceptor"/>
    <property type="evidence" value="ECO:0007669"/>
    <property type="project" value="TreeGrafter"/>
</dbReference>
<dbReference type="Pfam" id="PF00106">
    <property type="entry name" value="adh_short"/>
    <property type="match status" value="1"/>
</dbReference>
<dbReference type="STRING" id="796925.A0A137PI94"/>
<gene>
    <name evidence="4" type="ORF">CONCODRAFT_169055</name>
</gene>
<sequence length="279" mass="31196">MGYIFSERRGLHGNGKKYKLKDKVVLVTGAANGLGKLITHNLASKGAIIAAVDIAPLKYNLDNVHYFQCDISKSENIIKTINKIVTKLGAPTILINNAGTVRPAFTIDKFDDKDVDLTLRVNLDAPIYFTKHCLPYMIKQKEGHIVNIASLAAHSSVSQLGCYCVSKAGLMSFNESLLNDLLTHYKDCSIKTTLVLPGILNTELFKNAKTPSNFLLPNQDAKELSDMIVKELEVHRHKEIYTPKYVNLVPWYRVFNLTFRRYVHTLIGADAAMLNFNAK</sequence>
<organism evidence="4 5">
    <name type="scientific">Conidiobolus coronatus (strain ATCC 28846 / CBS 209.66 / NRRL 28638)</name>
    <name type="common">Delacroixia coronata</name>
    <dbReference type="NCBI Taxonomy" id="796925"/>
    <lineage>
        <taxon>Eukaryota</taxon>
        <taxon>Fungi</taxon>
        <taxon>Fungi incertae sedis</taxon>
        <taxon>Zoopagomycota</taxon>
        <taxon>Entomophthoromycotina</taxon>
        <taxon>Entomophthoromycetes</taxon>
        <taxon>Entomophthorales</taxon>
        <taxon>Ancylistaceae</taxon>
        <taxon>Conidiobolus</taxon>
    </lineage>
</organism>
<evidence type="ECO:0000256" key="3">
    <source>
        <dbReference type="RuleBase" id="RU000363"/>
    </source>
</evidence>
<comment type="similarity">
    <text evidence="1 3">Belongs to the short-chain dehydrogenases/reductases (SDR) family.</text>
</comment>
<dbReference type="Proteomes" id="UP000070444">
    <property type="component" value="Unassembled WGS sequence"/>
</dbReference>
<dbReference type="InterPro" id="IPR002347">
    <property type="entry name" value="SDR_fam"/>
</dbReference>
<evidence type="ECO:0000256" key="1">
    <source>
        <dbReference type="ARBA" id="ARBA00006484"/>
    </source>
</evidence>
<dbReference type="PANTHER" id="PTHR24322:SF736">
    <property type="entry name" value="RETINOL DEHYDROGENASE 10"/>
    <property type="match status" value="1"/>
</dbReference>
<dbReference type="OrthoDB" id="10253736at2759"/>
<dbReference type="InterPro" id="IPR036291">
    <property type="entry name" value="NAD(P)-bd_dom_sf"/>
</dbReference>
<evidence type="ECO:0000313" key="5">
    <source>
        <dbReference type="Proteomes" id="UP000070444"/>
    </source>
</evidence>
<name>A0A137PI94_CONC2</name>
<dbReference type="AlphaFoldDB" id="A0A137PI94"/>
<proteinExistence type="inferred from homology"/>
<evidence type="ECO:0000256" key="2">
    <source>
        <dbReference type="ARBA" id="ARBA00023002"/>
    </source>
</evidence>
<accession>A0A137PI94</accession>
<keyword evidence="5" id="KW-1185">Reference proteome</keyword>